<evidence type="ECO:0000313" key="7">
    <source>
        <dbReference type="Proteomes" id="UP000245629"/>
    </source>
</evidence>
<dbReference type="InterPro" id="IPR038488">
    <property type="entry name" value="Integrase_DNA-bd_sf"/>
</dbReference>
<dbReference type="KEGG" id="azz:DEW08_10145"/>
<dbReference type="EMBL" id="CP029353">
    <property type="protein sequence ID" value="AWK86553.1"/>
    <property type="molecule type" value="Genomic_DNA"/>
</dbReference>
<dbReference type="SUPFAM" id="SSF56349">
    <property type="entry name" value="DNA breaking-rejoining enzymes"/>
    <property type="match status" value="1"/>
</dbReference>
<feature type="domain" description="Tyr recombinase" evidence="5">
    <location>
        <begin position="205"/>
        <end position="383"/>
    </location>
</feature>
<dbReference type="InterPro" id="IPR025166">
    <property type="entry name" value="Integrase_DNA_bind_dom"/>
</dbReference>
<organism evidence="6 7">
    <name type="scientific">Azospirillum thermophilum</name>
    <dbReference type="NCBI Taxonomy" id="2202148"/>
    <lineage>
        <taxon>Bacteria</taxon>
        <taxon>Pseudomonadati</taxon>
        <taxon>Pseudomonadota</taxon>
        <taxon>Alphaproteobacteria</taxon>
        <taxon>Rhodospirillales</taxon>
        <taxon>Azospirillaceae</taxon>
        <taxon>Azospirillum</taxon>
    </lineage>
</organism>
<keyword evidence="3" id="KW-0238">DNA-binding</keyword>
<reference evidence="7" key="1">
    <citation type="submission" date="2018-05" db="EMBL/GenBank/DDBJ databases">
        <title>Azospirillum thermophila sp. nov., a novel isolated from hot spring.</title>
        <authorList>
            <person name="Zhao Z."/>
        </authorList>
    </citation>
    <scope>NUCLEOTIDE SEQUENCE [LARGE SCALE GENOMIC DNA]</scope>
    <source>
        <strain evidence="7">CFH 70021</strain>
    </source>
</reference>
<dbReference type="Gene3D" id="1.10.443.10">
    <property type="entry name" value="Intergrase catalytic core"/>
    <property type="match status" value="1"/>
</dbReference>
<proteinExistence type="inferred from homology"/>
<evidence type="ECO:0000256" key="4">
    <source>
        <dbReference type="ARBA" id="ARBA00023172"/>
    </source>
</evidence>
<dbReference type="CDD" id="cd00801">
    <property type="entry name" value="INT_P4_C"/>
    <property type="match status" value="1"/>
</dbReference>
<dbReference type="Gene3D" id="1.10.150.130">
    <property type="match status" value="1"/>
</dbReference>
<keyword evidence="7" id="KW-1185">Reference proteome</keyword>
<dbReference type="InterPro" id="IPR013762">
    <property type="entry name" value="Integrase-like_cat_sf"/>
</dbReference>
<keyword evidence="2" id="KW-0229">DNA integration</keyword>
<protein>
    <recommendedName>
        <fullName evidence="5">Tyr recombinase domain-containing protein</fullName>
    </recommendedName>
</protein>
<dbReference type="OrthoDB" id="7298605at2"/>
<dbReference type="AlphaFoldDB" id="A0A2S2CPV0"/>
<dbReference type="PANTHER" id="PTHR30629">
    <property type="entry name" value="PROPHAGE INTEGRASE"/>
    <property type="match status" value="1"/>
</dbReference>
<dbReference type="PROSITE" id="PS51898">
    <property type="entry name" value="TYR_RECOMBINASE"/>
    <property type="match status" value="1"/>
</dbReference>
<dbReference type="Pfam" id="PF13356">
    <property type="entry name" value="Arm-DNA-bind_3"/>
    <property type="match status" value="1"/>
</dbReference>
<dbReference type="InterPro" id="IPR002104">
    <property type="entry name" value="Integrase_catalytic"/>
</dbReference>
<keyword evidence="4" id="KW-0233">DNA recombination</keyword>
<sequence length="392" mass="44446">MIGRVPMPRLTDTAVRGLKVQARTDFKDDIVPGLWLRVGAGDNGSKVWVARFRVGKAIKTVTLGKFPTMGVKDARIAAEAAKEQSGTEGATHGAKASKASKASKTIAEVAEDYIASAAFQRNKTANDRARTIRTSIIPHVGSIDVGEFTRKDAKDVIARYMDEGKESMARFVKQYLGAILNHAVEEQLIQFSPMAGMKMPAPVERRDRYLSKQELKDFWRYLNTEAANADPMRRAIRWIIATGQRKSECLFIHKSEIDLVERTWTLQGNRTKNGQIHVLPLTEWHIELLGEATKSGFYFVNPKTDELYNPRSLSHTVRDYNDMRNIVPNFTAHDLRRTMTTNLAELGVGLEDLKRVLNHTFGDVTSRHYNQFAYMEAKRAVMEKWRDYLRSL</sequence>
<dbReference type="Pfam" id="PF00589">
    <property type="entry name" value="Phage_integrase"/>
    <property type="match status" value="1"/>
</dbReference>
<dbReference type="PANTHER" id="PTHR30629:SF2">
    <property type="entry name" value="PROPHAGE INTEGRASE INTS-RELATED"/>
    <property type="match status" value="1"/>
</dbReference>
<evidence type="ECO:0000259" key="5">
    <source>
        <dbReference type="PROSITE" id="PS51898"/>
    </source>
</evidence>
<evidence type="ECO:0000313" key="6">
    <source>
        <dbReference type="EMBL" id="AWK86553.1"/>
    </source>
</evidence>
<name>A0A2S2CPV0_9PROT</name>
<dbReference type="Pfam" id="PF22022">
    <property type="entry name" value="Phage_int_M"/>
    <property type="match status" value="1"/>
</dbReference>
<evidence type="ECO:0000256" key="2">
    <source>
        <dbReference type="ARBA" id="ARBA00022908"/>
    </source>
</evidence>
<dbReference type="InterPro" id="IPR053876">
    <property type="entry name" value="Phage_int_M"/>
</dbReference>
<accession>A0A2S2CPV0</accession>
<dbReference type="Proteomes" id="UP000245629">
    <property type="component" value="Chromosome 2"/>
</dbReference>
<dbReference type="InterPro" id="IPR010998">
    <property type="entry name" value="Integrase_recombinase_N"/>
</dbReference>
<dbReference type="Gene3D" id="3.30.160.390">
    <property type="entry name" value="Integrase, DNA-binding domain"/>
    <property type="match status" value="1"/>
</dbReference>
<comment type="similarity">
    <text evidence="1">Belongs to the 'phage' integrase family.</text>
</comment>
<dbReference type="InterPro" id="IPR011010">
    <property type="entry name" value="DNA_brk_join_enz"/>
</dbReference>
<gene>
    <name evidence="6" type="ORF">DEW08_10145</name>
</gene>
<dbReference type="InterPro" id="IPR050808">
    <property type="entry name" value="Phage_Integrase"/>
</dbReference>
<evidence type="ECO:0000256" key="1">
    <source>
        <dbReference type="ARBA" id="ARBA00008857"/>
    </source>
</evidence>
<dbReference type="GO" id="GO:0015074">
    <property type="term" value="P:DNA integration"/>
    <property type="evidence" value="ECO:0007669"/>
    <property type="project" value="UniProtKB-KW"/>
</dbReference>
<evidence type="ECO:0000256" key="3">
    <source>
        <dbReference type="ARBA" id="ARBA00023125"/>
    </source>
</evidence>
<dbReference type="GO" id="GO:0006310">
    <property type="term" value="P:DNA recombination"/>
    <property type="evidence" value="ECO:0007669"/>
    <property type="project" value="UniProtKB-KW"/>
</dbReference>
<dbReference type="GO" id="GO:0003677">
    <property type="term" value="F:DNA binding"/>
    <property type="evidence" value="ECO:0007669"/>
    <property type="project" value="UniProtKB-KW"/>
</dbReference>